<evidence type="ECO:0000313" key="2">
    <source>
        <dbReference type="EMBL" id="MFB9714381.1"/>
    </source>
</evidence>
<feature type="transmembrane region" description="Helical" evidence="1">
    <location>
        <begin position="38"/>
        <end position="59"/>
    </location>
</feature>
<protein>
    <recommendedName>
        <fullName evidence="4">DUF4231 domain-containing protein</fullName>
    </recommendedName>
</protein>
<feature type="transmembrane region" description="Helical" evidence="1">
    <location>
        <begin position="71"/>
        <end position="90"/>
    </location>
</feature>
<keyword evidence="1" id="KW-1133">Transmembrane helix</keyword>
<evidence type="ECO:0008006" key="4">
    <source>
        <dbReference type="Google" id="ProtNLM"/>
    </source>
</evidence>
<reference evidence="2 3" key="1">
    <citation type="submission" date="2024-09" db="EMBL/GenBank/DDBJ databases">
        <authorList>
            <person name="Sun Q."/>
            <person name="Mori K."/>
        </authorList>
    </citation>
    <scope>NUCLEOTIDE SEQUENCE [LARGE SCALE GENOMIC DNA]</scope>
    <source>
        <strain evidence="2 3">JCM 13519</strain>
    </source>
</reference>
<sequence length="303" mass="32226">MLHTIKDQGGGVIPTVPWEPTVRHPMLHGFSAAAWQRVSITSFLTFIGAGILMVGFAIASSHGAGVTNLAVAFYCMLLLAGLTAAVSGAASTYKARREYRHGYTTLQSFSKYGMYYRTLLQLDPHSGVQVRAAGEPKLAQSELTQRWVASRALYPHADRMSRQDAAEAAATARRVNETNLELIRAKSTRARLVNRFGAAAGNMRADARKYTSAALLTAGGGLPALIFCLVGVSLGKPVWVVPAIIQGSVIAVLALIGRRKSVHAARLAAEFLGVALKDLPPWTSIGAPDSPFPKDHAAGNPVA</sequence>
<feature type="transmembrane region" description="Helical" evidence="1">
    <location>
        <begin position="238"/>
        <end position="256"/>
    </location>
</feature>
<keyword evidence="1" id="KW-0812">Transmembrane</keyword>
<feature type="transmembrane region" description="Helical" evidence="1">
    <location>
        <begin position="213"/>
        <end position="232"/>
    </location>
</feature>
<comment type="caution">
    <text evidence="2">The sequence shown here is derived from an EMBL/GenBank/DDBJ whole genome shotgun (WGS) entry which is preliminary data.</text>
</comment>
<evidence type="ECO:0000313" key="3">
    <source>
        <dbReference type="Proteomes" id="UP001589536"/>
    </source>
</evidence>
<dbReference type="EMBL" id="JBHMBH010000019">
    <property type="protein sequence ID" value="MFB9714381.1"/>
    <property type="molecule type" value="Genomic_DNA"/>
</dbReference>
<organism evidence="2 3">
    <name type="scientific">Arthrobacter methylotrophus</name>
    <dbReference type="NCBI Taxonomy" id="121291"/>
    <lineage>
        <taxon>Bacteria</taxon>
        <taxon>Bacillati</taxon>
        <taxon>Actinomycetota</taxon>
        <taxon>Actinomycetes</taxon>
        <taxon>Micrococcales</taxon>
        <taxon>Micrococcaceae</taxon>
        <taxon>Arthrobacter</taxon>
    </lineage>
</organism>
<proteinExistence type="predicted"/>
<dbReference type="RefSeq" id="WP_345044694.1">
    <property type="nucleotide sequence ID" value="NZ_BAABED010000001.1"/>
</dbReference>
<evidence type="ECO:0000256" key="1">
    <source>
        <dbReference type="SAM" id="Phobius"/>
    </source>
</evidence>
<gene>
    <name evidence="2" type="ORF">ACFFPI_09620</name>
</gene>
<dbReference type="Proteomes" id="UP001589536">
    <property type="component" value="Unassembled WGS sequence"/>
</dbReference>
<name>A0ABV5UPD5_9MICC</name>
<keyword evidence="1" id="KW-0472">Membrane</keyword>
<accession>A0ABV5UPD5</accession>
<keyword evidence="3" id="KW-1185">Reference proteome</keyword>